<organism evidence="1 2">
    <name type="scientific">Bacillus thuringiensis</name>
    <dbReference type="NCBI Taxonomy" id="1428"/>
    <lineage>
        <taxon>Bacteria</taxon>
        <taxon>Bacillati</taxon>
        <taxon>Bacillota</taxon>
        <taxon>Bacilli</taxon>
        <taxon>Bacillales</taxon>
        <taxon>Bacillaceae</taxon>
        <taxon>Bacillus</taxon>
        <taxon>Bacillus cereus group</taxon>
    </lineage>
</organism>
<proteinExistence type="predicted"/>
<accession>A0A9X7GFR6</accession>
<name>A0A9X7GFR6_BACTU</name>
<dbReference type="Proteomes" id="UP000223366">
    <property type="component" value="Unassembled WGS sequence"/>
</dbReference>
<sequence length="168" mass="19294">MPSQMNNHLRRYVQEGIQKKLRLNSLIGTYQTQLAKTKEDVIDQSDLQRKMEYNGIAESKIKQITLRLNKDQEIEKQTTKILNELNTDMDNLTIEMNPHLEELSAIEIESGGFVTHAIGVDKDTVLDKENMILKLKKNSHAEIPIGVRLDSWKDSSQFTISREQKGSL</sequence>
<reference evidence="1 2" key="1">
    <citation type="submission" date="2017-09" db="EMBL/GenBank/DDBJ databases">
        <title>Large-scale bioinformatics analysis of Bacillus genomes uncovers conserved roles of natural products in bacterial physiology.</title>
        <authorList>
            <consortium name="Agbiome Team Llc"/>
            <person name="Bleich R.M."/>
            <person name="Grubbs K.J."/>
            <person name="Santa Maria K.C."/>
            <person name="Allen S.E."/>
            <person name="Farag S."/>
            <person name="Shank E.A."/>
            <person name="Bowers A."/>
        </authorList>
    </citation>
    <scope>NUCLEOTIDE SEQUENCE [LARGE SCALE GENOMIC DNA]</scope>
    <source>
        <strain evidence="1 2">AFS060060</strain>
    </source>
</reference>
<protein>
    <submittedName>
        <fullName evidence="1">Uncharacterized protein</fullName>
    </submittedName>
</protein>
<comment type="caution">
    <text evidence="1">The sequence shown here is derived from an EMBL/GenBank/DDBJ whole genome shotgun (WGS) entry which is preliminary data.</text>
</comment>
<evidence type="ECO:0000313" key="1">
    <source>
        <dbReference type="EMBL" id="PFV35660.1"/>
    </source>
</evidence>
<evidence type="ECO:0000313" key="2">
    <source>
        <dbReference type="Proteomes" id="UP000223366"/>
    </source>
</evidence>
<dbReference type="RefSeq" id="WP_098685539.1">
    <property type="nucleotide sequence ID" value="NZ_NVDU01000003.1"/>
</dbReference>
<dbReference type="AlphaFoldDB" id="A0A9X7GFR6"/>
<dbReference type="EMBL" id="NVDU01000003">
    <property type="protein sequence ID" value="PFV35660.1"/>
    <property type="molecule type" value="Genomic_DNA"/>
</dbReference>
<gene>
    <name evidence="1" type="ORF">COK99_01175</name>
</gene>